<dbReference type="HOGENOM" id="CLU_037162_23_0_0"/>
<accession>A0A081C9X4</accession>
<dbReference type="eggNOG" id="COG0494">
    <property type="taxonomic scope" value="Bacteria"/>
</dbReference>
<dbReference type="STRING" id="1499967.U27_01279"/>
<evidence type="ECO:0000313" key="3">
    <source>
        <dbReference type="EMBL" id="GAK61379.1"/>
    </source>
</evidence>
<reference evidence="3" key="1">
    <citation type="journal article" date="2015" name="PeerJ">
        <title>First genomic representation of candidate bacterial phylum KSB3 points to enhanced environmental sensing as a trigger of wastewater bulking.</title>
        <authorList>
            <person name="Sekiguchi Y."/>
            <person name="Ohashi A."/>
            <person name="Parks D.H."/>
            <person name="Yamauchi T."/>
            <person name="Tyson G.W."/>
            <person name="Hugenholtz P."/>
        </authorList>
    </citation>
    <scope>NUCLEOTIDE SEQUENCE [LARGE SCALE GENOMIC DNA]</scope>
</reference>
<keyword evidence="1" id="KW-0378">Hydrolase</keyword>
<dbReference type="EMBL" id="DF820478">
    <property type="protein sequence ID" value="GAK61379.1"/>
    <property type="molecule type" value="Genomic_DNA"/>
</dbReference>
<evidence type="ECO:0000313" key="4">
    <source>
        <dbReference type="Proteomes" id="UP000030661"/>
    </source>
</evidence>
<dbReference type="InterPro" id="IPR020084">
    <property type="entry name" value="NUDIX_hydrolase_CS"/>
</dbReference>
<name>A0A081C9X4_VECG1</name>
<protein>
    <recommendedName>
        <fullName evidence="2">Nudix hydrolase domain-containing protein</fullName>
    </recommendedName>
</protein>
<dbReference type="Pfam" id="PF00293">
    <property type="entry name" value="NUDIX"/>
    <property type="match status" value="1"/>
</dbReference>
<dbReference type="AlphaFoldDB" id="A0A081C9X4"/>
<proteinExistence type="predicted"/>
<organism evidence="3">
    <name type="scientific">Vecturithrix granuli</name>
    <dbReference type="NCBI Taxonomy" id="1499967"/>
    <lineage>
        <taxon>Bacteria</taxon>
        <taxon>Candidatus Moduliflexota</taxon>
        <taxon>Candidatus Vecturitrichia</taxon>
        <taxon>Candidatus Vecturitrichales</taxon>
        <taxon>Candidatus Vecturitrichaceae</taxon>
        <taxon>Candidatus Vecturithrix</taxon>
    </lineage>
</organism>
<keyword evidence="4" id="KW-1185">Reference proteome</keyword>
<dbReference type="Proteomes" id="UP000030661">
    <property type="component" value="Unassembled WGS sequence"/>
</dbReference>
<dbReference type="PROSITE" id="PS00893">
    <property type="entry name" value="NUDIX_BOX"/>
    <property type="match status" value="1"/>
</dbReference>
<evidence type="ECO:0000259" key="2">
    <source>
        <dbReference type="PROSITE" id="PS51462"/>
    </source>
</evidence>
<gene>
    <name evidence="3" type="ORF">U27_01279</name>
</gene>
<dbReference type="InterPro" id="IPR000086">
    <property type="entry name" value="NUDIX_hydrolase_dom"/>
</dbReference>
<dbReference type="Gene3D" id="3.90.79.10">
    <property type="entry name" value="Nucleoside Triphosphate Pyrophosphohydrolase"/>
    <property type="match status" value="1"/>
</dbReference>
<dbReference type="SUPFAM" id="SSF55811">
    <property type="entry name" value="Nudix"/>
    <property type="match status" value="1"/>
</dbReference>
<sequence length="147" mass="16740">MPRIRPLALCIFQKDQQILVHEGYDPVKQETFYRPLGGGIEFGEQSMQTAVREMKEELNAEICNLQYLGCLENIFVYNGNPGHEIIQVYCAEFVDSHLYDCTPQAFEIDGSPIKTVWKSLEDLKSGNPPLYPAGLWQLLTGSAYFME</sequence>
<feature type="domain" description="Nudix hydrolase" evidence="2">
    <location>
        <begin position="2"/>
        <end position="144"/>
    </location>
</feature>
<dbReference type="CDD" id="cd04688">
    <property type="entry name" value="NUDIX_Hydrolase"/>
    <property type="match status" value="1"/>
</dbReference>
<dbReference type="GO" id="GO:0016787">
    <property type="term" value="F:hydrolase activity"/>
    <property type="evidence" value="ECO:0007669"/>
    <property type="project" value="UniProtKB-KW"/>
</dbReference>
<dbReference type="PROSITE" id="PS51462">
    <property type="entry name" value="NUDIX"/>
    <property type="match status" value="1"/>
</dbReference>
<dbReference type="InterPro" id="IPR015797">
    <property type="entry name" value="NUDIX_hydrolase-like_dom_sf"/>
</dbReference>
<evidence type="ECO:0000256" key="1">
    <source>
        <dbReference type="ARBA" id="ARBA00022801"/>
    </source>
</evidence>